<evidence type="ECO:0000256" key="1">
    <source>
        <dbReference type="SAM" id="Phobius"/>
    </source>
</evidence>
<protein>
    <submittedName>
        <fullName evidence="2">Uncharacterized protein</fullName>
    </submittedName>
</protein>
<dbReference type="EMBL" id="JAUSUF010000002">
    <property type="protein sequence ID" value="MDQ0149034.1"/>
    <property type="molecule type" value="Genomic_DNA"/>
</dbReference>
<evidence type="ECO:0000313" key="2">
    <source>
        <dbReference type="EMBL" id="MDQ0149034.1"/>
    </source>
</evidence>
<dbReference type="Proteomes" id="UP001228504">
    <property type="component" value="Unassembled WGS sequence"/>
</dbReference>
<name>A0ABT9UQV3_9FIRM</name>
<feature type="transmembrane region" description="Helical" evidence="1">
    <location>
        <begin position="7"/>
        <end position="29"/>
    </location>
</feature>
<reference evidence="2 3" key="1">
    <citation type="submission" date="2023-07" db="EMBL/GenBank/DDBJ databases">
        <title>Genomic Encyclopedia of Type Strains, Phase IV (KMG-IV): sequencing the most valuable type-strain genomes for metagenomic binning, comparative biology and taxonomic classification.</title>
        <authorList>
            <person name="Goeker M."/>
        </authorList>
    </citation>
    <scope>NUCLEOTIDE SEQUENCE [LARGE SCALE GENOMIC DNA]</scope>
    <source>
        <strain evidence="2 3">DSM 20694</strain>
    </source>
</reference>
<sequence length="65" mass="7479">MKKKNILILKYFSFALILFVGFIAAPFVFNKFSFSYFSNPVFWGGISPLIFLAPTILFALFESEE</sequence>
<evidence type="ECO:0000313" key="3">
    <source>
        <dbReference type="Proteomes" id="UP001228504"/>
    </source>
</evidence>
<accession>A0ABT9UQV3</accession>
<keyword evidence="1" id="KW-1133">Transmembrane helix</keyword>
<organism evidence="2 3">
    <name type="scientific">Eubacterium multiforme</name>
    <dbReference type="NCBI Taxonomy" id="83339"/>
    <lineage>
        <taxon>Bacteria</taxon>
        <taxon>Bacillati</taxon>
        <taxon>Bacillota</taxon>
        <taxon>Clostridia</taxon>
        <taxon>Eubacteriales</taxon>
        <taxon>Eubacteriaceae</taxon>
        <taxon>Eubacterium</taxon>
    </lineage>
</organism>
<comment type="caution">
    <text evidence="2">The sequence shown here is derived from an EMBL/GenBank/DDBJ whole genome shotgun (WGS) entry which is preliminary data.</text>
</comment>
<dbReference type="RefSeq" id="WP_307483931.1">
    <property type="nucleotide sequence ID" value="NZ_JAUSUF010000002.1"/>
</dbReference>
<proteinExistence type="predicted"/>
<gene>
    <name evidence="2" type="ORF">J2S18_000964</name>
</gene>
<keyword evidence="1" id="KW-0472">Membrane</keyword>
<feature type="transmembrane region" description="Helical" evidence="1">
    <location>
        <begin position="41"/>
        <end position="61"/>
    </location>
</feature>
<keyword evidence="1" id="KW-0812">Transmembrane</keyword>
<keyword evidence="3" id="KW-1185">Reference proteome</keyword>